<dbReference type="PANTHER" id="PTHR46888:SF1">
    <property type="entry name" value="RIBONUCLEASE H"/>
    <property type="match status" value="1"/>
</dbReference>
<reference evidence="2" key="1">
    <citation type="submission" date="2020-08" db="EMBL/GenBank/DDBJ databases">
        <title>Multicomponent nature underlies the extraordinary mechanical properties of spider dragline silk.</title>
        <authorList>
            <person name="Kono N."/>
            <person name="Nakamura H."/>
            <person name="Mori M."/>
            <person name="Yoshida Y."/>
            <person name="Ohtoshi R."/>
            <person name="Malay A.D."/>
            <person name="Moran D.A.P."/>
            <person name="Tomita M."/>
            <person name="Numata K."/>
            <person name="Arakawa K."/>
        </authorList>
    </citation>
    <scope>NUCLEOTIDE SEQUENCE</scope>
</reference>
<name>A0A8X6UE86_NEPPI</name>
<dbReference type="Proteomes" id="UP000887013">
    <property type="component" value="Unassembled WGS sequence"/>
</dbReference>
<sequence length="195" mass="22818">MAYLARGNKFDLLEICEEIGVEVNPSSKVAEIKKLILNSQLYVEEEVKIILDRVISDRKEQERISREAKQEQIAREEKQERIAREDKQHELEMKKLELSQKNQSLNDESGRRIDLGPKIQLTQITPKFDEKNDEMGLYLINFERKAELAQVPKKDWVAYLLAVLPAELSNMLAREPVENATDYDFVKDVILKRYK</sequence>
<dbReference type="AlphaFoldDB" id="A0A8X6UE86"/>
<feature type="region of interest" description="Disordered" evidence="1">
    <location>
        <begin position="65"/>
        <end position="86"/>
    </location>
</feature>
<evidence type="ECO:0000313" key="3">
    <source>
        <dbReference type="Proteomes" id="UP000887013"/>
    </source>
</evidence>
<organism evidence="2 3">
    <name type="scientific">Nephila pilipes</name>
    <name type="common">Giant wood spider</name>
    <name type="synonym">Nephila maculata</name>
    <dbReference type="NCBI Taxonomy" id="299642"/>
    <lineage>
        <taxon>Eukaryota</taxon>
        <taxon>Metazoa</taxon>
        <taxon>Ecdysozoa</taxon>
        <taxon>Arthropoda</taxon>
        <taxon>Chelicerata</taxon>
        <taxon>Arachnida</taxon>
        <taxon>Araneae</taxon>
        <taxon>Araneomorphae</taxon>
        <taxon>Entelegynae</taxon>
        <taxon>Araneoidea</taxon>
        <taxon>Nephilidae</taxon>
        <taxon>Nephila</taxon>
    </lineage>
</organism>
<keyword evidence="3" id="KW-1185">Reference proteome</keyword>
<proteinExistence type="predicted"/>
<accession>A0A8X6UE86</accession>
<dbReference type="OrthoDB" id="6432704at2759"/>
<comment type="caution">
    <text evidence="2">The sequence shown here is derived from an EMBL/GenBank/DDBJ whole genome shotgun (WGS) entry which is preliminary data.</text>
</comment>
<evidence type="ECO:0000256" key="1">
    <source>
        <dbReference type="SAM" id="MobiDB-lite"/>
    </source>
</evidence>
<dbReference type="EMBL" id="BMAW01028986">
    <property type="protein sequence ID" value="GFU10081.1"/>
    <property type="molecule type" value="Genomic_DNA"/>
</dbReference>
<gene>
    <name evidence="2" type="primary">AVEN_243687_1</name>
    <name evidence="2" type="ORF">NPIL_653291</name>
</gene>
<dbReference type="PANTHER" id="PTHR46888">
    <property type="entry name" value="ZINC KNUCKLE DOMAINCONTAINING PROTEIN-RELATED"/>
    <property type="match status" value="1"/>
</dbReference>
<protein>
    <submittedName>
        <fullName evidence="2">SCAN box domain-containing protein</fullName>
    </submittedName>
</protein>
<evidence type="ECO:0000313" key="2">
    <source>
        <dbReference type="EMBL" id="GFU10081.1"/>
    </source>
</evidence>